<dbReference type="InterPro" id="IPR010152">
    <property type="entry name" value="CRISPR-assoc_prot_Cas2_sub"/>
</dbReference>
<gene>
    <name evidence="2" type="primary">cas2e</name>
    <name evidence="2" type="ORF">DLM78_20620</name>
</gene>
<name>A0A8B3CKX6_9LEPT</name>
<organism evidence="2 3">
    <name type="scientific">Leptospira stimsonii</name>
    <dbReference type="NCBI Taxonomy" id="2202203"/>
    <lineage>
        <taxon>Bacteria</taxon>
        <taxon>Pseudomonadati</taxon>
        <taxon>Spirochaetota</taxon>
        <taxon>Spirochaetia</taxon>
        <taxon>Leptospirales</taxon>
        <taxon>Leptospiraceae</taxon>
        <taxon>Leptospira</taxon>
    </lineage>
</organism>
<dbReference type="Pfam" id="PF09707">
    <property type="entry name" value="Cas_Cas2CT1978"/>
    <property type="match status" value="1"/>
</dbReference>
<dbReference type="CDD" id="cd09755">
    <property type="entry name" value="Cas2_I-E"/>
    <property type="match status" value="1"/>
</dbReference>
<comment type="caution">
    <text evidence="2">The sequence shown here is derived from an EMBL/GenBank/DDBJ whole genome shotgun (WGS) entry which is preliminary data.</text>
</comment>
<dbReference type="Gene3D" id="3.30.70.240">
    <property type="match status" value="1"/>
</dbReference>
<feature type="region of interest" description="Disordered" evidence="1">
    <location>
        <begin position="91"/>
        <end position="113"/>
    </location>
</feature>
<evidence type="ECO:0000256" key="1">
    <source>
        <dbReference type="SAM" id="MobiDB-lite"/>
    </source>
</evidence>
<reference evidence="3" key="1">
    <citation type="submission" date="2018-05" db="EMBL/GenBank/DDBJ databases">
        <title>Leptospira yasudae sp. nov. and Leptospira stimsonii sp. nov., two pathogenic species of the genus Leptospira isolated from environmental sources.</title>
        <authorList>
            <person name="Casanovas-Massana A."/>
            <person name="Hamond C."/>
            <person name="Santos L.A."/>
            <person name="Hacker K.P."/>
            <person name="Balassiano I."/>
            <person name="Medeiros M.A."/>
            <person name="Reis M.G."/>
            <person name="Ko A.I."/>
            <person name="Wunder E.A."/>
        </authorList>
    </citation>
    <scope>NUCLEOTIDE SEQUENCE [LARGE SCALE GENOMIC DNA]</scope>
    <source>
        <strain evidence="3">AMB6-RJ</strain>
    </source>
</reference>
<sequence>MVIVILENSSASQRGEMSRLTLELKAGVYAGNINRRVREKLWEKIITDWKSNALMIYTTNNEQGYAALSNGDTTREIVEIEGMILTQFTKTESPKKKGKKKVKSDPFPISDGG</sequence>
<accession>A0A8B3CKX6</accession>
<protein>
    <submittedName>
        <fullName evidence="2">Type I-E CRISPR-associated endoribonuclease Cas2</fullName>
    </submittedName>
</protein>
<dbReference type="AlphaFoldDB" id="A0A8B3CKX6"/>
<evidence type="ECO:0000313" key="3">
    <source>
        <dbReference type="Proteomes" id="UP000266669"/>
    </source>
</evidence>
<proteinExistence type="predicted"/>
<dbReference type="NCBIfam" id="TIGR01873">
    <property type="entry name" value="cas_CT1978"/>
    <property type="match status" value="1"/>
</dbReference>
<evidence type="ECO:0000313" key="2">
    <source>
        <dbReference type="EMBL" id="RHX83884.1"/>
    </source>
</evidence>
<dbReference type="Proteomes" id="UP000266669">
    <property type="component" value="Unassembled WGS sequence"/>
</dbReference>
<dbReference type="EMBL" id="QHCS01000007">
    <property type="protein sequence ID" value="RHX83884.1"/>
    <property type="molecule type" value="Genomic_DNA"/>
</dbReference>